<dbReference type="EMBL" id="BLLF01000749">
    <property type="protein sequence ID" value="GFH14637.1"/>
    <property type="molecule type" value="Genomic_DNA"/>
</dbReference>
<keyword evidence="4" id="KW-1185">Reference proteome</keyword>
<dbReference type="GO" id="GO:0016491">
    <property type="term" value="F:oxidoreductase activity"/>
    <property type="evidence" value="ECO:0007669"/>
    <property type="project" value="UniProtKB-KW"/>
</dbReference>
<evidence type="ECO:0000256" key="2">
    <source>
        <dbReference type="ARBA" id="ARBA00023002"/>
    </source>
</evidence>
<dbReference type="AlphaFoldDB" id="A0A699YWL9"/>
<evidence type="ECO:0008006" key="5">
    <source>
        <dbReference type="Google" id="ProtNLM"/>
    </source>
</evidence>
<dbReference type="Pfam" id="PF00106">
    <property type="entry name" value="adh_short"/>
    <property type="match status" value="1"/>
</dbReference>
<evidence type="ECO:0000256" key="1">
    <source>
        <dbReference type="ARBA" id="ARBA00006484"/>
    </source>
</evidence>
<sequence length="134" mass="14539">MTTRVVVQDMRRRGQWGHIINMVGLSGHRIPDGPQGGGFYCATKAAVKTLTEGLRQEARGEGVPLRVSAISPGIVETEFFAVRAYGDKQTAQKTTSALKCLQPADIAQAVLWCLSSPPHVEVNDVVLRPTEQLV</sequence>
<dbReference type="InterPro" id="IPR036291">
    <property type="entry name" value="NAD(P)-bd_dom_sf"/>
</dbReference>
<dbReference type="PANTHER" id="PTHR43115">
    <property type="entry name" value="DEHYDROGENASE/REDUCTASE SDR FAMILY MEMBER 11"/>
    <property type="match status" value="1"/>
</dbReference>
<dbReference type="InterPro" id="IPR002347">
    <property type="entry name" value="SDR_fam"/>
</dbReference>
<dbReference type="Proteomes" id="UP000485058">
    <property type="component" value="Unassembled WGS sequence"/>
</dbReference>
<proteinExistence type="inferred from homology"/>
<gene>
    <name evidence="3" type="ORF">HaLaN_10734</name>
</gene>
<dbReference type="SUPFAM" id="SSF51735">
    <property type="entry name" value="NAD(P)-binding Rossmann-fold domains"/>
    <property type="match status" value="1"/>
</dbReference>
<keyword evidence="2" id="KW-0560">Oxidoreductase</keyword>
<comment type="caution">
    <text evidence="3">The sequence shown here is derived from an EMBL/GenBank/DDBJ whole genome shotgun (WGS) entry which is preliminary data.</text>
</comment>
<protein>
    <recommendedName>
        <fullName evidence="5">Oxidoreductase</fullName>
    </recommendedName>
</protein>
<dbReference type="Gene3D" id="3.40.50.720">
    <property type="entry name" value="NAD(P)-binding Rossmann-like Domain"/>
    <property type="match status" value="1"/>
</dbReference>
<evidence type="ECO:0000313" key="3">
    <source>
        <dbReference type="EMBL" id="GFH14637.1"/>
    </source>
</evidence>
<organism evidence="3 4">
    <name type="scientific">Haematococcus lacustris</name>
    <name type="common">Green alga</name>
    <name type="synonym">Haematococcus pluvialis</name>
    <dbReference type="NCBI Taxonomy" id="44745"/>
    <lineage>
        <taxon>Eukaryota</taxon>
        <taxon>Viridiplantae</taxon>
        <taxon>Chlorophyta</taxon>
        <taxon>core chlorophytes</taxon>
        <taxon>Chlorophyceae</taxon>
        <taxon>CS clade</taxon>
        <taxon>Chlamydomonadales</taxon>
        <taxon>Haematococcaceae</taxon>
        <taxon>Haematococcus</taxon>
    </lineage>
</organism>
<accession>A0A699YWL9</accession>
<name>A0A699YWL9_HAELA</name>
<evidence type="ECO:0000313" key="4">
    <source>
        <dbReference type="Proteomes" id="UP000485058"/>
    </source>
</evidence>
<dbReference type="PANTHER" id="PTHR43115:SF4">
    <property type="entry name" value="DEHYDROGENASE_REDUCTASE SDR FAMILY MEMBER 11"/>
    <property type="match status" value="1"/>
</dbReference>
<reference evidence="3 4" key="1">
    <citation type="submission" date="2020-02" db="EMBL/GenBank/DDBJ databases">
        <title>Draft genome sequence of Haematococcus lacustris strain NIES-144.</title>
        <authorList>
            <person name="Morimoto D."/>
            <person name="Nakagawa S."/>
            <person name="Yoshida T."/>
            <person name="Sawayama S."/>
        </authorList>
    </citation>
    <scope>NUCLEOTIDE SEQUENCE [LARGE SCALE GENOMIC DNA]</scope>
    <source>
        <strain evidence="3 4">NIES-144</strain>
    </source>
</reference>
<comment type="similarity">
    <text evidence="1">Belongs to the short-chain dehydrogenases/reductases (SDR) family.</text>
</comment>
<dbReference type="PRINTS" id="PR00081">
    <property type="entry name" value="GDHRDH"/>
</dbReference>